<dbReference type="InterPro" id="IPR003439">
    <property type="entry name" value="ABC_transporter-like_ATP-bd"/>
</dbReference>
<keyword evidence="5" id="KW-0547">Nucleotide-binding</keyword>
<evidence type="ECO:0000256" key="6">
    <source>
        <dbReference type="ARBA" id="ARBA00022840"/>
    </source>
</evidence>
<proteinExistence type="predicted"/>
<keyword evidence="7 10" id="KW-1133">Transmembrane helix</keyword>
<dbReference type="SMART" id="SM00382">
    <property type="entry name" value="AAA"/>
    <property type="match status" value="1"/>
</dbReference>
<dbReference type="AlphaFoldDB" id="A0A6N7YDZ7"/>
<feature type="compositionally biased region" description="Basic and acidic residues" evidence="9">
    <location>
        <begin position="783"/>
        <end position="806"/>
    </location>
</feature>
<evidence type="ECO:0000313" key="13">
    <source>
        <dbReference type="EMBL" id="MSU81784.1"/>
    </source>
</evidence>
<feature type="transmembrane region" description="Helical" evidence="10">
    <location>
        <begin position="459"/>
        <end position="479"/>
    </location>
</feature>
<dbReference type="SUPFAM" id="SSF90123">
    <property type="entry name" value="ABC transporter transmembrane region"/>
    <property type="match status" value="1"/>
</dbReference>
<keyword evidence="2" id="KW-0813">Transport</keyword>
<comment type="caution">
    <text evidence="13">The sequence shown here is derived from an EMBL/GenBank/DDBJ whole genome shotgun (WGS) entry which is preliminary data.</text>
</comment>
<dbReference type="FunFam" id="3.40.50.300:FF:000854">
    <property type="entry name" value="Multidrug ABC transporter ATP-binding protein"/>
    <property type="match status" value="1"/>
</dbReference>
<keyword evidence="4 10" id="KW-0812">Transmembrane</keyword>
<feature type="transmembrane region" description="Helical" evidence="10">
    <location>
        <begin position="348"/>
        <end position="368"/>
    </location>
</feature>
<evidence type="ECO:0000259" key="11">
    <source>
        <dbReference type="PROSITE" id="PS50893"/>
    </source>
</evidence>
<keyword evidence="3" id="KW-1003">Cell membrane</keyword>
<evidence type="ECO:0000256" key="9">
    <source>
        <dbReference type="SAM" id="MobiDB-lite"/>
    </source>
</evidence>
<evidence type="ECO:0000256" key="3">
    <source>
        <dbReference type="ARBA" id="ARBA00022475"/>
    </source>
</evidence>
<dbReference type="SUPFAM" id="SSF52540">
    <property type="entry name" value="P-loop containing nucleoside triphosphate hydrolases"/>
    <property type="match status" value="1"/>
</dbReference>
<evidence type="ECO:0000256" key="4">
    <source>
        <dbReference type="ARBA" id="ARBA00022692"/>
    </source>
</evidence>
<dbReference type="PROSITE" id="PS50929">
    <property type="entry name" value="ABC_TM1F"/>
    <property type="match status" value="1"/>
</dbReference>
<evidence type="ECO:0000259" key="12">
    <source>
        <dbReference type="PROSITE" id="PS50929"/>
    </source>
</evidence>
<comment type="subcellular location">
    <subcellularLocation>
        <location evidence="1">Cell membrane</location>
        <topology evidence="1">Multi-pass membrane protein</topology>
    </subcellularLocation>
</comment>
<keyword evidence="8 10" id="KW-0472">Membrane</keyword>
<dbReference type="GO" id="GO:0015421">
    <property type="term" value="F:ABC-type oligopeptide transporter activity"/>
    <property type="evidence" value="ECO:0007669"/>
    <property type="project" value="TreeGrafter"/>
</dbReference>
<sequence>MTKIFKNMAPYWYMIVAIVLLLIVQAFGDLSLPQYTSDIIDVGIQNKGVEHILPVKMMEDEYEISQLYMTSKEKKVWKDTYEKKGEYYICKVEDEEKLDQLDDTFLTAIFLNHNMSNVKESQFKKMIKNSIASNPAMAPMKDKIDDMSVDEIGKMLNMEFKSFQEEDDNGKKVTYVDVRPMLYQMRQTGMMSAKDIQKSREEIEKKMNDIGESTLFSTGVAYATKCDKAAGVDIDKIQTDYLWKEGGRMLGIAFMILVAAIGVGFLASKVGASIGRDLRGKIYKKVMGFSNAEMNRFSTASLITRSTNDIQQIQMVTAVMLRLLLYAPIIGIGGIIKVYQTGAGMEWIIALAVVVILGFVMLLVSMAMPKFKIMQTLVDGLNLVSREILTGLSVIRAFGREKTEEERFDEANKKLTGTQLFTNRIMTFMMPGMMFIMYSVTILITWVSAQKIDAGTLQVGAMTAFITYAMQIVMAFLMMTAMSIMVPRAGVAADRIDEVLKTEASVQDVKKPETLKEHKGVLEFSHVDFKYPGAEYNVLSDIDFKVEPGKTTAIIGSTGCGKSTLVNLIPRFYDVTGGQITLDGKDIRRISMEELREEIGFVPQKGVLFSGTIASNLRFGKADATDEDIKEAAEIAQATEFIETKKEKYDSPIAQGGSNVSGGQKQRLAIARAIAKKAKVLVFDDSFSALDMKTDAALRKELNEKVQDASIVIVAQRVSTILHADQILVLDDGKIVGKGTHEELLKNCEVYLQIAKSQLSEKELGLEKLGLVKEKAEKETNKKEILSTKIDEKENNKLKKKSDDRKLKHKKGGK</sequence>
<dbReference type="PROSITE" id="PS00211">
    <property type="entry name" value="ABC_TRANSPORTER_1"/>
    <property type="match status" value="1"/>
</dbReference>
<dbReference type="EMBL" id="VULP01000007">
    <property type="protein sequence ID" value="MSU81784.1"/>
    <property type="molecule type" value="Genomic_DNA"/>
</dbReference>
<evidence type="ECO:0000256" key="10">
    <source>
        <dbReference type="SAM" id="Phobius"/>
    </source>
</evidence>
<organism evidence="13 14">
    <name type="scientific">Anaerobutyricum soehngenii</name>
    <dbReference type="NCBI Taxonomy" id="105843"/>
    <lineage>
        <taxon>Bacteria</taxon>
        <taxon>Bacillati</taxon>
        <taxon>Bacillota</taxon>
        <taxon>Clostridia</taxon>
        <taxon>Lachnospirales</taxon>
        <taxon>Lachnospiraceae</taxon>
        <taxon>Anaerobutyricum</taxon>
    </lineage>
</organism>
<dbReference type="InterPro" id="IPR003593">
    <property type="entry name" value="AAA+_ATPase"/>
</dbReference>
<dbReference type="PANTHER" id="PTHR43394">
    <property type="entry name" value="ATP-DEPENDENT PERMEASE MDL1, MITOCHONDRIAL"/>
    <property type="match status" value="1"/>
</dbReference>
<dbReference type="InterPro" id="IPR027417">
    <property type="entry name" value="P-loop_NTPase"/>
</dbReference>
<feature type="domain" description="ABC transporter" evidence="11">
    <location>
        <begin position="522"/>
        <end position="757"/>
    </location>
</feature>
<dbReference type="InterPro" id="IPR036640">
    <property type="entry name" value="ABC1_TM_sf"/>
</dbReference>
<feature type="region of interest" description="Disordered" evidence="9">
    <location>
        <begin position="783"/>
        <end position="814"/>
    </location>
</feature>
<dbReference type="PROSITE" id="PS50893">
    <property type="entry name" value="ABC_TRANSPORTER_2"/>
    <property type="match status" value="1"/>
</dbReference>
<dbReference type="GO" id="GO:0005886">
    <property type="term" value="C:plasma membrane"/>
    <property type="evidence" value="ECO:0007669"/>
    <property type="project" value="UniProtKB-SubCell"/>
</dbReference>
<feature type="domain" description="ABC transmembrane type-1" evidence="12">
    <location>
        <begin position="234"/>
        <end position="488"/>
    </location>
</feature>
<evidence type="ECO:0000256" key="1">
    <source>
        <dbReference type="ARBA" id="ARBA00004651"/>
    </source>
</evidence>
<dbReference type="GO" id="GO:0016887">
    <property type="term" value="F:ATP hydrolysis activity"/>
    <property type="evidence" value="ECO:0007669"/>
    <property type="project" value="InterPro"/>
</dbReference>
<keyword evidence="6 13" id="KW-0067">ATP-binding</keyword>
<feature type="transmembrane region" description="Helical" evidence="10">
    <location>
        <begin position="249"/>
        <end position="272"/>
    </location>
</feature>
<protein>
    <submittedName>
        <fullName evidence="13">ABC transporter ATP-binding protein</fullName>
    </submittedName>
</protein>
<reference evidence="13 14" key="1">
    <citation type="submission" date="2019-08" db="EMBL/GenBank/DDBJ databases">
        <title>In-depth cultivation of the pig gut microbiome towards novel bacterial diversity and tailored functional studies.</title>
        <authorList>
            <person name="Wylensek D."/>
            <person name="Hitch T.C.A."/>
            <person name="Clavel T."/>
        </authorList>
    </citation>
    <scope>NUCLEOTIDE SEQUENCE [LARGE SCALE GENOMIC DNA]</scope>
    <source>
        <strain evidence="13 14">BSM-383-APC-4H</strain>
    </source>
</reference>
<evidence type="ECO:0000256" key="8">
    <source>
        <dbReference type="ARBA" id="ARBA00023136"/>
    </source>
</evidence>
<evidence type="ECO:0000256" key="7">
    <source>
        <dbReference type="ARBA" id="ARBA00022989"/>
    </source>
</evidence>
<dbReference type="InterPro" id="IPR039421">
    <property type="entry name" value="Type_1_exporter"/>
</dbReference>
<name>A0A6N7YDZ7_9FIRM</name>
<dbReference type="RefSeq" id="WP_154580729.1">
    <property type="nucleotide sequence ID" value="NZ_VULP01000007.1"/>
</dbReference>
<evidence type="ECO:0000313" key="14">
    <source>
        <dbReference type="Proteomes" id="UP000433359"/>
    </source>
</evidence>
<dbReference type="CDD" id="cd18548">
    <property type="entry name" value="ABC_6TM_Tm287_like"/>
    <property type="match status" value="1"/>
</dbReference>
<evidence type="ECO:0000256" key="2">
    <source>
        <dbReference type="ARBA" id="ARBA00022448"/>
    </source>
</evidence>
<dbReference type="InterPro" id="IPR011527">
    <property type="entry name" value="ABC1_TM_dom"/>
</dbReference>
<dbReference type="Gene3D" id="1.20.1560.10">
    <property type="entry name" value="ABC transporter type 1, transmembrane domain"/>
    <property type="match status" value="1"/>
</dbReference>
<dbReference type="InterPro" id="IPR017871">
    <property type="entry name" value="ABC_transporter-like_CS"/>
</dbReference>
<dbReference type="Pfam" id="PF00664">
    <property type="entry name" value="ABC_membrane"/>
    <property type="match status" value="1"/>
</dbReference>
<accession>A0A6N7YDZ7</accession>
<dbReference type="GO" id="GO:0005524">
    <property type="term" value="F:ATP binding"/>
    <property type="evidence" value="ECO:0007669"/>
    <property type="project" value="UniProtKB-KW"/>
</dbReference>
<feature type="transmembrane region" description="Helical" evidence="10">
    <location>
        <begin position="428"/>
        <end position="447"/>
    </location>
</feature>
<dbReference type="Gene3D" id="3.40.50.300">
    <property type="entry name" value="P-loop containing nucleotide triphosphate hydrolases"/>
    <property type="match status" value="1"/>
</dbReference>
<feature type="transmembrane region" description="Helical" evidence="10">
    <location>
        <begin position="315"/>
        <end position="336"/>
    </location>
</feature>
<dbReference type="Pfam" id="PF00005">
    <property type="entry name" value="ABC_tran"/>
    <property type="match status" value="1"/>
</dbReference>
<dbReference type="Proteomes" id="UP000433359">
    <property type="component" value="Unassembled WGS sequence"/>
</dbReference>
<evidence type="ECO:0000256" key="5">
    <source>
        <dbReference type="ARBA" id="ARBA00022741"/>
    </source>
</evidence>
<gene>
    <name evidence="13" type="ORF">FYJ25_05270</name>
</gene>
<dbReference type="PANTHER" id="PTHR43394:SF1">
    <property type="entry name" value="ATP-BINDING CASSETTE SUB-FAMILY B MEMBER 10, MITOCHONDRIAL"/>
    <property type="match status" value="1"/>
</dbReference>